<evidence type="ECO:0000313" key="2">
    <source>
        <dbReference type="EMBL" id="QNP49958.1"/>
    </source>
</evidence>
<accession>A0A7H0GNU2</accession>
<sequence length="518" mass="54742">MKKNVLALSIATAVVGFAGSAHAIGTIGGTATANDLQFGNTGTGHMLLVPYFSTQDGNANLLSLINTDTVNGKAVKVRFRGARNSDDVFDFQVFLSPGDVWTANISKNKDGLSYLKTEDNTCTKPSKAKINDTPFITSRLNPNVTAEEKANNTREGYVEIFNMADIPKSTTGLYPLIKHANSVAKCADDGTNLAWSAINKDLANEAAYKNPAIGMTNPTTGLAANWTIMNVPKALSWSGAATAIEAVNSAVNPSALASGNIVYFPQVSEPVTNPGTFSSDPLFVGSAASPTTPAYAAAMYDLPDMSTPYTVYTAESTNWPADQAIKLADAITTRAVINEFWTEPTIKAETDWVFSMPTRRYAVAVDYSATKPTAVYNTTVNKHFTSANTVMNGDAVCVRNVTYTVWDREENSPASPDDVVISPGTPTAPTLFCGETSVLSFNNAGAAQSAVLAASVSLKDMDTGYANGWAQLNTPGARVAGLPILGQAFVSAYNPSVASGTAGNFGVNWGHRFVRVTP</sequence>
<dbReference type="RefSeq" id="WP_187725498.1">
    <property type="nucleotide sequence ID" value="NZ_CP060783.1"/>
</dbReference>
<reference evidence="2 3" key="1">
    <citation type="submission" date="2020-08" db="EMBL/GenBank/DDBJ databases">
        <title>Genome sequence of Diaphorobacter aerolatus KACC 16536T.</title>
        <authorList>
            <person name="Hyun D.-W."/>
            <person name="Bae J.-W."/>
        </authorList>
    </citation>
    <scope>NUCLEOTIDE SEQUENCE [LARGE SCALE GENOMIC DNA]</scope>
    <source>
        <strain evidence="2 3">KACC 16536</strain>
    </source>
</reference>
<dbReference type="Proteomes" id="UP000516028">
    <property type="component" value="Chromosome"/>
</dbReference>
<protein>
    <submittedName>
        <fullName evidence="2">Cell surface protein</fullName>
    </submittedName>
</protein>
<dbReference type="AlphaFoldDB" id="A0A7H0GNU2"/>
<dbReference type="KEGG" id="daer:H9K75_08935"/>
<name>A0A7H0GNU2_9BURK</name>
<organism evidence="2 3">
    <name type="scientific">Diaphorobacter aerolatus</name>
    <dbReference type="NCBI Taxonomy" id="1288495"/>
    <lineage>
        <taxon>Bacteria</taxon>
        <taxon>Pseudomonadati</taxon>
        <taxon>Pseudomonadota</taxon>
        <taxon>Betaproteobacteria</taxon>
        <taxon>Burkholderiales</taxon>
        <taxon>Comamonadaceae</taxon>
        <taxon>Diaphorobacter</taxon>
    </lineage>
</organism>
<dbReference type="EMBL" id="CP060783">
    <property type="protein sequence ID" value="QNP49958.1"/>
    <property type="molecule type" value="Genomic_DNA"/>
</dbReference>
<evidence type="ECO:0000313" key="3">
    <source>
        <dbReference type="Proteomes" id="UP000516028"/>
    </source>
</evidence>
<evidence type="ECO:0000256" key="1">
    <source>
        <dbReference type="SAM" id="SignalP"/>
    </source>
</evidence>
<feature type="signal peptide" evidence="1">
    <location>
        <begin position="1"/>
        <end position="23"/>
    </location>
</feature>
<gene>
    <name evidence="2" type="ORF">H9K75_08935</name>
</gene>
<keyword evidence="3" id="KW-1185">Reference proteome</keyword>
<feature type="chain" id="PRO_5028943570" evidence="1">
    <location>
        <begin position="24"/>
        <end position="518"/>
    </location>
</feature>
<keyword evidence="1" id="KW-0732">Signal</keyword>
<proteinExistence type="predicted"/>